<dbReference type="InterPro" id="IPR009003">
    <property type="entry name" value="Peptidase_S1_PA"/>
</dbReference>
<feature type="chain" id="PRO_5007830072" description="Peptidase S1 domain-containing protein" evidence="12">
    <location>
        <begin position="30"/>
        <end position="438"/>
    </location>
</feature>
<dbReference type="Gene3D" id="2.10.10.20">
    <property type="entry name" value="Carbohydrate-binding module superfamily 5/12"/>
    <property type="match status" value="1"/>
</dbReference>
<evidence type="ECO:0000256" key="5">
    <source>
        <dbReference type="ARBA" id="ARBA00022525"/>
    </source>
</evidence>
<dbReference type="GO" id="GO:0005975">
    <property type="term" value="P:carbohydrate metabolic process"/>
    <property type="evidence" value="ECO:0007669"/>
    <property type="project" value="InterPro"/>
</dbReference>
<dbReference type="PATRIC" id="fig|1365257.3.peg.1558"/>
<comment type="subcellular location">
    <subcellularLocation>
        <location evidence="1">Cell projection</location>
        <location evidence="1">Cilium</location>
    </subcellularLocation>
    <subcellularLocation>
        <location evidence="2">Cytoplasm</location>
    </subcellularLocation>
    <subcellularLocation>
        <location evidence="3">Secreted</location>
    </subcellularLocation>
</comment>
<evidence type="ECO:0000256" key="9">
    <source>
        <dbReference type="ARBA" id="ARBA00023157"/>
    </source>
</evidence>
<evidence type="ECO:0000256" key="10">
    <source>
        <dbReference type="ARBA" id="ARBA00023273"/>
    </source>
</evidence>
<evidence type="ECO:0000256" key="12">
    <source>
        <dbReference type="SAM" id="SignalP"/>
    </source>
</evidence>
<keyword evidence="9" id="KW-1015">Disulfide bond</keyword>
<evidence type="ECO:0000256" key="7">
    <source>
        <dbReference type="ARBA" id="ARBA00022801"/>
    </source>
</evidence>
<evidence type="ECO:0000256" key="1">
    <source>
        <dbReference type="ARBA" id="ARBA00004138"/>
    </source>
</evidence>
<dbReference type="InterPro" id="IPR050127">
    <property type="entry name" value="Serine_Proteases_S1"/>
</dbReference>
<evidence type="ECO:0000256" key="8">
    <source>
        <dbReference type="ARBA" id="ARBA00023069"/>
    </source>
</evidence>
<keyword evidence="4" id="KW-0963">Cytoplasm</keyword>
<keyword evidence="6 11" id="KW-0645">Protease</keyword>
<evidence type="ECO:0000256" key="3">
    <source>
        <dbReference type="ARBA" id="ARBA00004613"/>
    </source>
</evidence>
<dbReference type="CDD" id="cd00190">
    <property type="entry name" value="Tryp_SPc"/>
    <property type="match status" value="1"/>
</dbReference>
<dbReference type="GO" id="GO:0030246">
    <property type="term" value="F:carbohydrate binding"/>
    <property type="evidence" value="ECO:0007669"/>
    <property type="project" value="InterPro"/>
</dbReference>
<evidence type="ECO:0000256" key="6">
    <source>
        <dbReference type="ARBA" id="ARBA00022670"/>
    </source>
</evidence>
<evidence type="ECO:0000256" key="2">
    <source>
        <dbReference type="ARBA" id="ARBA00004496"/>
    </source>
</evidence>
<keyword evidence="5" id="KW-0964">Secreted</keyword>
<dbReference type="SMART" id="SM00020">
    <property type="entry name" value="Tryp_SPc"/>
    <property type="match status" value="1"/>
</dbReference>
<dbReference type="InterPro" id="IPR001314">
    <property type="entry name" value="Peptidase_S1A"/>
</dbReference>
<dbReference type="Gene3D" id="2.40.10.10">
    <property type="entry name" value="Trypsin-like serine proteases"/>
    <property type="match status" value="1"/>
</dbReference>
<protein>
    <recommendedName>
        <fullName evidence="13">Peptidase S1 domain-containing protein</fullName>
    </recommendedName>
</protein>
<sequence length="438" mass="46035">MKGTTHSLKGVMRHTLLATSIAASASVMAIGDLDTAIVGGNPANTADWPFYTQILSANGTTAFCGGSYIGDGYVLTAAHCVRNKSAQSLNVKVAGFILAGNDGDRISVEQVHSHPQYNNQTLHNDVAVLKLSRLPNVGSSVTLAQSSIDYYAREGDMLSVAGLGRLQEGGVRPTNLYEVDVPLVSDAVCRQSGGHYSNVGASEFCAGYPQGQKDSCSGDSGGPIVIQSGGQTVQLGVVSWGIGCARPDKYGVYADVAALGQWIASVKDGSVPVSVGYQEQQTLADFVIGDRVKHTFTVTNTGSPTFTFNQLNLATLGVAEGLVTTADTCSASTLTQNKSCKVSVEFSAATTGIAQVSMTFKVDGSNTTYVARVFATATDGSNVCTGTWNKDTVYTRPDRVTYRGTEYEAKYWTRGDVPSESGLYGPWKVVGADPTCTK</sequence>
<proteinExistence type="predicted"/>
<dbReference type="GO" id="GO:0005615">
    <property type="term" value="C:extracellular space"/>
    <property type="evidence" value="ECO:0007669"/>
    <property type="project" value="TreeGrafter"/>
</dbReference>
<evidence type="ECO:0000256" key="11">
    <source>
        <dbReference type="RuleBase" id="RU363034"/>
    </source>
</evidence>
<evidence type="ECO:0000259" key="13">
    <source>
        <dbReference type="PROSITE" id="PS50240"/>
    </source>
</evidence>
<dbReference type="InterPro" id="IPR033116">
    <property type="entry name" value="TRYPSIN_SER"/>
</dbReference>
<dbReference type="InterPro" id="IPR018114">
    <property type="entry name" value="TRYPSIN_HIS"/>
</dbReference>
<dbReference type="RefSeq" id="WP_081225407.1">
    <property type="nucleotide sequence ID" value="NZ_AUXX01000010.1"/>
</dbReference>
<dbReference type="SMART" id="SM00495">
    <property type="entry name" value="ChtBD3"/>
    <property type="match status" value="1"/>
</dbReference>
<reference evidence="14 15" key="1">
    <citation type="submission" date="2013-07" db="EMBL/GenBank/DDBJ databases">
        <title>Comparative Genomic and Metabolomic Analysis of Twelve Strains of Pseudoalteromonas luteoviolacea.</title>
        <authorList>
            <person name="Vynne N.G."/>
            <person name="Mansson M."/>
            <person name="Gram L."/>
        </authorList>
    </citation>
    <scope>NUCLEOTIDE SEQUENCE [LARGE SCALE GENOMIC DNA]</scope>
    <source>
        <strain evidence="14 15">S4060-1</strain>
    </source>
</reference>
<dbReference type="PANTHER" id="PTHR24264">
    <property type="entry name" value="TRYPSIN-RELATED"/>
    <property type="match status" value="1"/>
</dbReference>
<keyword evidence="12" id="KW-0732">Signal</keyword>
<dbReference type="Pfam" id="PF00089">
    <property type="entry name" value="Trypsin"/>
    <property type="match status" value="1"/>
</dbReference>
<dbReference type="CDD" id="cd12215">
    <property type="entry name" value="ChiC_BD"/>
    <property type="match status" value="1"/>
</dbReference>
<gene>
    <name evidence="14" type="ORF">N478_15725</name>
</gene>
<dbReference type="PROSITE" id="PS00135">
    <property type="entry name" value="TRYPSIN_SER"/>
    <property type="match status" value="1"/>
</dbReference>
<dbReference type="InterPro" id="IPR001254">
    <property type="entry name" value="Trypsin_dom"/>
</dbReference>
<organism evidence="14 15">
    <name type="scientific">Pseudoalteromonas luteoviolacea S4060-1</name>
    <dbReference type="NCBI Taxonomy" id="1365257"/>
    <lineage>
        <taxon>Bacteria</taxon>
        <taxon>Pseudomonadati</taxon>
        <taxon>Pseudomonadota</taxon>
        <taxon>Gammaproteobacteria</taxon>
        <taxon>Alteromonadales</taxon>
        <taxon>Pseudoalteromonadaceae</taxon>
        <taxon>Pseudoalteromonas</taxon>
    </lineage>
</organism>
<dbReference type="GO" id="GO:0004553">
    <property type="term" value="F:hydrolase activity, hydrolyzing O-glycosyl compounds"/>
    <property type="evidence" value="ECO:0007669"/>
    <property type="project" value="InterPro"/>
</dbReference>
<dbReference type="SUPFAM" id="SSF50494">
    <property type="entry name" value="Trypsin-like serine proteases"/>
    <property type="match status" value="1"/>
</dbReference>
<dbReference type="InterPro" id="IPR036573">
    <property type="entry name" value="CBM_sf_5/12"/>
</dbReference>
<dbReference type="Pfam" id="PF22544">
    <property type="entry name" value="HYDIN_VesB_CFA65-like_Ig"/>
    <property type="match status" value="1"/>
</dbReference>
<keyword evidence="8" id="KW-0969">Cilium</keyword>
<keyword evidence="11" id="KW-0720">Serine protease</keyword>
<name>A0A161YY26_9GAMM</name>
<evidence type="ECO:0000313" key="14">
    <source>
        <dbReference type="EMBL" id="KZN68071.1"/>
    </source>
</evidence>
<feature type="domain" description="Peptidase S1" evidence="13">
    <location>
        <begin position="37"/>
        <end position="268"/>
    </location>
</feature>
<dbReference type="PANTHER" id="PTHR24264:SF65">
    <property type="entry name" value="SRCR DOMAIN-CONTAINING PROTEIN"/>
    <property type="match status" value="1"/>
</dbReference>
<feature type="signal peptide" evidence="12">
    <location>
        <begin position="1"/>
        <end position="29"/>
    </location>
</feature>
<evidence type="ECO:0000256" key="4">
    <source>
        <dbReference type="ARBA" id="ARBA00022490"/>
    </source>
</evidence>
<dbReference type="InterPro" id="IPR043504">
    <property type="entry name" value="Peptidase_S1_PA_chymotrypsin"/>
</dbReference>
<dbReference type="EMBL" id="AUXX01000010">
    <property type="protein sequence ID" value="KZN68071.1"/>
    <property type="molecule type" value="Genomic_DNA"/>
</dbReference>
<dbReference type="Gene3D" id="2.60.40.10">
    <property type="entry name" value="Immunoglobulins"/>
    <property type="match status" value="1"/>
</dbReference>
<dbReference type="GO" id="GO:0006508">
    <property type="term" value="P:proteolysis"/>
    <property type="evidence" value="ECO:0007669"/>
    <property type="project" value="UniProtKB-KW"/>
</dbReference>
<accession>A0A161YY26</accession>
<dbReference type="FunFam" id="2.40.10.10:FF:000068">
    <property type="entry name" value="transmembrane protease serine 2"/>
    <property type="match status" value="1"/>
</dbReference>
<keyword evidence="7 11" id="KW-0378">Hydrolase</keyword>
<comment type="caution">
    <text evidence="14">The sequence shown here is derived from an EMBL/GenBank/DDBJ whole genome shotgun (WGS) entry which is preliminary data.</text>
</comment>
<dbReference type="InterPro" id="IPR013783">
    <property type="entry name" value="Ig-like_fold"/>
</dbReference>
<dbReference type="PROSITE" id="PS50240">
    <property type="entry name" value="TRYPSIN_DOM"/>
    <property type="match status" value="1"/>
</dbReference>
<dbReference type="FunFam" id="2.40.10.10:FF:000002">
    <property type="entry name" value="Transmembrane protease serine"/>
    <property type="match status" value="1"/>
</dbReference>
<keyword evidence="10" id="KW-0966">Cell projection</keyword>
<dbReference type="InterPro" id="IPR003610">
    <property type="entry name" value="CBM5/12"/>
</dbReference>
<dbReference type="Pfam" id="PF02839">
    <property type="entry name" value="CBM_5_12"/>
    <property type="match status" value="1"/>
</dbReference>
<dbReference type="PROSITE" id="PS00134">
    <property type="entry name" value="TRYPSIN_HIS"/>
    <property type="match status" value="1"/>
</dbReference>
<dbReference type="GO" id="GO:0004252">
    <property type="term" value="F:serine-type endopeptidase activity"/>
    <property type="evidence" value="ECO:0007669"/>
    <property type="project" value="InterPro"/>
</dbReference>
<dbReference type="PRINTS" id="PR00722">
    <property type="entry name" value="CHYMOTRYPSIN"/>
</dbReference>
<evidence type="ECO:0000313" key="15">
    <source>
        <dbReference type="Proteomes" id="UP000076661"/>
    </source>
</evidence>
<dbReference type="Proteomes" id="UP000076661">
    <property type="component" value="Unassembled WGS sequence"/>
</dbReference>
<dbReference type="InterPro" id="IPR053879">
    <property type="entry name" value="HYDIN_VesB_CFA65-like_Ig"/>
</dbReference>
<dbReference type="GO" id="GO:0005737">
    <property type="term" value="C:cytoplasm"/>
    <property type="evidence" value="ECO:0007669"/>
    <property type="project" value="UniProtKB-SubCell"/>
</dbReference>
<dbReference type="AlphaFoldDB" id="A0A161YY26"/>
<dbReference type="SUPFAM" id="SSF51055">
    <property type="entry name" value="Carbohydrate binding domain"/>
    <property type="match status" value="1"/>
</dbReference>